<dbReference type="OMA" id="MKPQSND"/>
<name>A0A8S1N8Q6_PARPR</name>
<feature type="transmembrane region" description="Helical" evidence="1">
    <location>
        <begin position="97"/>
        <end position="118"/>
    </location>
</feature>
<evidence type="ECO:0000313" key="3">
    <source>
        <dbReference type="Proteomes" id="UP000688137"/>
    </source>
</evidence>
<protein>
    <recommendedName>
        <fullName evidence="4">Transmembrane protein</fullName>
    </recommendedName>
</protein>
<dbReference type="Proteomes" id="UP000688137">
    <property type="component" value="Unassembled WGS sequence"/>
</dbReference>
<accession>A0A8S1N8Q6</accession>
<sequence>MNISAVRSIFSFLSLNALLQTYENQPVEFWDSNQMMSHPRLTPIFQSNQYINLIAGLATLILIDKKQKLLMTNSILTGTSVIIQDLNLFLPKKFNMITIYLSLIALIAQLFQLLSFYYDNIQQTSYIIKQDSFKEQKQIKKQNQRKMVLSKKKEKPLQKLQKYQQTTQIEVIEQVQYDKSEVESIENDFNEFLKPQSNDQTITEMETENLYEINHADLSQISQTKEDPKLTFQLKFNGEVSTLNCTFDTFDSTMSILNSTYTLKQIKQIKIHLLLNLYDENEDQTCRLWCLKKLLILN</sequence>
<evidence type="ECO:0000256" key="1">
    <source>
        <dbReference type="SAM" id="Phobius"/>
    </source>
</evidence>
<gene>
    <name evidence="2" type="ORF">PPRIM_AZ9-3.1.T0760162</name>
</gene>
<keyword evidence="3" id="KW-1185">Reference proteome</keyword>
<evidence type="ECO:0000313" key="2">
    <source>
        <dbReference type="EMBL" id="CAD8086401.1"/>
    </source>
</evidence>
<keyword evidence="1" id="KW-0472">Membrane</keyword>
<keyword evidence="1" id="KW-1133">Transmembrane helix</keyword>
<feature type="transmembrane region" description="Helical" evidence="1">
    <location>
        <begin position="43"/>
        <end position="63"/>
    </location>
</feature>
<dbReference type="AlphaFoldDB" id="A0A8S1N8Q6"/>
<keyword evidence="1" id="KW-0812">Transmembrane</keyword>
<proteinExistence type="predicted"/>
<evidence type="ECO:0008006" key="4">
    <source>
        <dbReference type="Google" id="ProtNLM"/>
    </source>
</evidence>
<comment type="caution">
    <text evidence="2">The sequence shown here is derived from an EMBL/GenBank/DDBJ whole genome shotgun (WGS) entry which is preliminary data.</text>
</comment>
<dbReference type="EMBL" id="CAJJDM010000079">
    <property type="protein sequence ID" value="CAD8086401.1"/>
    <property type="molecule type" value="Genomic_DNA"/>
</dbReference>
<organism evidence="2 3">
    <name type="scientific">Paramecium primaurelia</name>
    <dbReference type="NCBI Taxonomy" id="5886"/>
    <lineage>
        <taxon>Eukaryota</taxon>
        <taxon>Sar</taxon>
        <taxon>Alveolata</taxon>
        <taxon>Ciliophora</taxon>
        <taxon>Intramacronucleata</taxon>
        <taxon>Oligohymenophorea</taxon>
        <taxon>Peniculida</taxon>
        <taxon>Parameciidae</taxon>
        <taxon>Paramecium</taxon>
    </lineage>
</organism>
<reference evidence="2" key="1">
    <citation type="submission" date="2021-01" db="EMBL/GenBank/DDBJ databases">
        <authorList>
            <consortium name="Genoscope - CEA"/>
            <person name="William W."/>
        </authorList>
    </citation>
    <scope>NUCLEOTIDE SEQUENCE</scope>
</reference>